<name>A0AAU8L0J2_9VIRU</name>
<feature type="compositionally biased region" description="Basic and acidic residues" evidence="1">
    <location>
        <begin position="24"/>
        <end position="41"/>
    </location>
</feature>
<evidence type="ECO:0000313" key="2">
    <source>
        <dbReference type="EMBL" id="XCN29335.1"/>
    </source>
</evidence>
<organism evidence="2">
    <name type="scientific">Hermetia illucens inse-like virus 1</name>
    <dbReference type="NCBI Taxonomy" id="3231772"/>
    <lineage>
        <taxon>Viruses</taxon>
        <taxon>Riboviria</taxon>
        <taxon>Orthornavirae</taxon>
        <taxon>Duplornaviricota</taxon>
        <taxon>Chrymotiviricetes</taxon>
        <taxon>Ghabrivirales</taxon>
        <taxon>Betatotivirineae</taxon>
        <taxon>Inseviridae</taxon>
    </lineage>
</organism>
<evidence type="ECO:0000256" key="1">
    <source>
        <dbReference type="SAM" id="MobiDB-lite"/>
    </source>
</evidence>
<feature type="compositionally biased region" description="Basic and acidic residues" evidence="1">
    <location>
        <begin position="1062"/>
        <end position="1074"/>
    </location>
</feature>
<proteinExistence type="predicted"/>
<accession>A0AAU8L0J2</accession>
<feature type="region of interest" description="Disordered" evidence="1">
    <location>
        <begin position="1032"/>
        <end position="1084"/>
    </location>
</feature>
<dbReference type="EMBL" id="PP968021">
    <property type="protein sequence ID" value="XCN29335.1"/>
    <property type="molecule type" value="Genomic_RNA"/>
</dbReference>
<sequence length="1084" mass="121928">MWRFCLRARRDIYDILIDTVHRSDMDSNDKKQPENSEKEQTEQTDGPKWTNIDNIYYNQVVKKTFSEWVIDYPFDVGQTLTGIQSLPCGIDTAGQPGCTSQTYTSFNCLSRSYLCSFATYTDPGAKKQRALMPARKISMVDKEYKTKDPKLRKIIKEGTRIPVIGMGLESLPRLINQGMVSPESTSSNLLPTPKYFDMLASTYTPRHFEILSSYIHSTIGGSRVKIMEELRDASIKHDVYNTYKSMLSGDGAETPTQTPAQPDEPPTSTPEIITPTDIARPARNVHATRMFSSDTIPVRAVSTTTWDQFEKPALSPMYIQFANRLKDTTQTGTLGSIVKGAMLLDGTSIMSLVDTLEKTSGSTREVSAHLRLMCMAMSLDEQSHLNDPVDFQFARRYSRLSKWDMPMNEQIRDFTIITSTPSFPKANISAITVDKFLAWQKGVCELTDVTWQRQGIDKDWSVVPVRSAYLSNRSIIPYIFSFVHSHWWAGTVNHFTYGEYSNLKNFPQKTSVHTLMPSENSVVIPAPDSVLLVITDMSSTSRTPEGVVLMGVNVPWADAPLEENDQGIIQPNTPTPMDTLWSRCWKTSEIPNLKHSLVGALRELTSTVGTPKTFRIASALAAELYGVNRPGIMVQIDPSNNCYSLEDDPHACGAWLVDGTNDFDNRLDSNTRICGGFLAKDGDNNDRKKLVGFNFGGLSSYHQPPSGVVKTRSTVISTIKLAYNMVEWADRDPEKTTFKYHTTTCDSMRRLSIHLGLFERENVVLHFTNSSGVAAWIHMLAVSQSAMTACYLSSSNVTCAAWSGYNTQNDSVQQTAIMQSTYIQLFGDMIQYVKVKDMVDSWTEWDESVIMDYWGMDPFTDIDWLSYSPVPTHLSLQWIFKLDLSNMDHEYTNRMYKYSYVYEDIDDVSHTVRMDLMGLDLDNKADLSKILAITTINFEQYAPIVVNVYGPRGPHTYGMWLDQWAYISNSAMGKGHVQPSQQYFESLTPTISPVNTDIAYMEEDRVVILNSRAEKTNTKLLKINISDIRWPDPPKVRNNITSSMATATPAEALLSQGQKLPESTESKTEAKADSGEQQPPTDTA</sequence>
<feature type="region of interest" description="Disordered" evidence="1">
    <location>
        <begin position="246"/>
        <end position="274"/>
    </location>
</feature>
<feature type="region of interest" description="Disordered" evidence="1">
    <location>
        <begin position="24"/>
        <end position="48"/>
    </location>
</feature>
<reference evidence="2" key="1">
    <citation type="submission" date="2024-06" db="EMBL/GenBank/DDBJ databases">
        <title>Detection of known and novel virus sequences in the black solider fly and expression of host antiviral pathways.</title>
        <authorList>
            <person name="Walt H.K."/>
        </authorList>
    </citation>
    <scope>NUCLEOTIDE SEQUENCE</scope>
    <source>
        <strain evidence="2">HiIv1_lpl6_a</strain>
    </source>
</reference>
<feature type="compositionally biased region" description="Polar residues" evidence="1">
    <location>
        <begin position="1075"/>
        <end position="1084"/>
    </location>
</feature>
<protein>
    <submittedName>
        <fullName evidence="2">Capsid protein</fullName>
    </submittedName>
</protein>